<evidence type="ECO:0000256" key="6">
    <source>
        <dbReference type="HAMAP-Rule" id="MF_01007"/>
    </source>
</evidence>
<dbReference type="SUPFAM" id="SSF53335">
    <property type="entry name" value="S-adenosyl-L-methionine-dependent methyltransferases"/>
    <property type="match status" value="1"/>
</dbReference>
<dbReference type="HAMAP" id="MF_01007">
    <property type="entry name" value="16SrRNA_methyltr_H"/>
    <property type="match status" value="1"/>
</dbReference>
<dbReference type="GO" id="GO:0032259">
    <property type="term" value="P:methylation"/>
    <property type="evidence" value="ECO:0007669"/>
    <property type="project" value="UniProtKB-KW"/>
</dbReference>
<evidence type="ECO:0000256" key="3">
    <source>
        <dbReference type="ARBA" id="ARBA00022603"/>
    </source>
</evidence>
<name>A0ABU4WIL8_9BACT</name>
<dbReference type="SUPFAM" id="SSF81799">
    <property type="entry name" value="Putative methyltransferase TM0872, insert domain"/>
    <property type="match status" value="1"/>
</dbReference>
<dbReference type="EMBL" id="JALBUT010000009">
    <property type="protein sequence ID" value="MDX8416064.1"/>
    <property type="molecule type" value="Genomic_DNA"/>
</dbReference>
<dbReference type="Gene3D" id="3.40.50.150">
    <property type="entry name" value="Vaccinia Virus protein VP39"/>
    <property type="match status" value="1"/>
</dbReference>
<comment type="function">
    <text evidence="6">Specifically methylates the N4 position of cytidine in position 1402 (C1402) of 16S rRNA.</text>
</comment>
<proteinExistence type="inferred from homology"/>
<keyword evidence="6" id="KW-0963">Cytoplasm</keyword>
<reference evidence="7 8" key="1">
    <citation type="submission" date="2022-03" db="EMBL/GenBank/DDBJ databases">
        <title>Novel taxa within the pig intestine.</title>
        <authorList>
            <person name="Wylensek D."/>
            <person name="Bishof K."/>
            <person name="Afrizal A."/>
            <person name="Clavel T."/>
        </authorList>
    </citation>
    <scope>NUCLEOTIDE SEQUENCE [LARGE SCALE GENOMIC DNA]</scope>
    <source>
        <strain evidence="7 8">CLA-KB-P66</strain>
    </source>
</reference>
<keyword evidence="8" id="KW-1185">Reference proteome</keyword>
<feature type="binding site" evidence="6">
    <location>
        <begin position="45"/>
        <end position="47"/>
    </location>
    <ligand>
        <name>S-adenosyl-L-methionine</name>
        <dbReference type="ChEBI" id="CHEBI:59789"/>
    </ligand>
</feature>
<dbReference type="PIRSF" id="PIRSF004486">
    <property type="entry name" value="MraW"/>
    <property type="match status" value="1"/>
</dbReference>
<evidence type="ECO:0000256" key="1">
    <source>
        <dbReference type="ARBA" id="ARBA00010396"/>
    </source>
</evidence>
<dbReference type="Gene3D" id="1.10.150.170">
    <property type="entry name" value="Putative methyltransferase TM0872, insert domain"/>
    <property type="match status" value="1"/>
</dbReference>
<dbReference type="Pfam" id="PF01795">
    <property type="entry name" value="Methyltransf_5"/>
    <property type="match status" value="1"/>
</dbReference>
<evidence type="ECO:0000256" key="5">
    <source>
        <dbReference type="ARBA" id="ARBA00022691"/>
    </source>
</evidence>
<organism evidence="7 8">
    <name type="scientific">Intestinicryptomonas porci</name>
    <dbReference type="NCBI Taxonomy" id="2926320"/>
    <lineage>
        <taxon>Bacteria</taxon>
        <taxon>Pseudomonadati</taxon>
        <taxon>Verrucomicrobiota</taxon>
        <taxon>Opitutia</taxon>
        <taxon>Opitutales</taxon>
        <taxon>Intestinicryptomonaceae</taxon>
        <taxon>Intestinicryptomonas</taxon>
    </lineage>
</organism>
<accession>A0ABU4WIL8</accession>
<keyword evidence="3 6" id="KW-0489">Methyltransferase</keyword>
<feature type="binding site" evidence="6">
    <location>
        <position position="63"/>
    </location>
    <ligand>
        <name>S-adenosyl-L-methionine</name>
        <dbReference type="ChEBI" id="CHEBI:59789"/>
    </ligand>
</feature>
<feature type="binding site" evidence="6">
    <location>
        <position position="90"/>
    </location>
    <ligand>
        <name>S-adenosyl-L-methionine</name>
        <dbReference type="ChEBI" id="CHEBI:59789"/>
    </ligand>
</feature>
<comment type="subcellular location">
    <subcellularLocation>
        <location evidence="6">Cytoplasm</location>
    </subcellularLocation>
</comment>
<comment type="catalytic activity">
    <reaction evidence="6">
        <text>cytidine(1402) in 16S rRNA + S-adenosyl-L-methionine = N(4)-methylcytidine(1402) in 16S rRNA + S-adenosyl-L-homocysteine + H(+)</text>
        <dbReference type="Rhea" id="RHEA:42928"/>
        <dbReference type="Rhea" id="RHEA-COMP:10286"/>
        <dbReference type="Rhea" id="RHEA-COMP:10287"/>
        <dbReference type="ChEBI" id="CHEBI:15378"/>
        <dbReference type="ChEBI" id="CHEBI:57856"/>
        <dbReference type="ChEBI" id="CHEBI:59789"/>
        <dbReference type="ChEBI" id="CHEBI:74506"/>
        <dbReference type="ChEBI" id="CHEBI:82748"/>
        <dbReference type="EC" id="2.1.1.199"/>
    </reaction>
</comment>
<dbReference type="GO" id="GO:0008168">
    <property type="term" value="F:methyltransferase activity"/>
    <property type="evidence" value="ECO:0007669"/>
    <property type="project" value="UniProtKB-KW"/>
</dbReference>
<dbReference type="NCBIfam" id="TIGR00006">
    <property type="entry name" value="16S rRNA (cytosine(1402)-N(4))-methyltransferase RsmH"/>
    <property type="match status" value="1"/>
</dbReference>
<dbReference type="Proteomes" id="UP001275932">
    <property type="component" value="Unassembled WGS sequence"/>
</dbReference>
<comment type="similarity">
    <text evidence="1 6">Belongs to the methyltransferase superfamily. RsmH family.</text>
</comment>
<dbReference type="InterPro" id="IPR002903">
    <property type="entry name" value="RsmH"/>
</dbReference>
<keyword evidence="2 6" id="KW-0698">rRNA processing</keyword>
<comment type="caution">
    <text evidence="7">The sequence shown here is derived from an EMBL/GenBank/DDBJ whole genome shotgun (WGS) entry which is preliminary data.</text>
</comment>
<dbReference type="InterPro" id="IPR023397">
    <property type="entry name" value="SAM-dep_MeTrfase_MraW_recog"/>
</dbReference>
<protein>
    <recommendedName>
        <fullName evidence="6">Ribosomal RNA small subunit methyltransferase H</fullName>
        <ecNumber evidence="6">2.1.1.199</ecNumber>
    </recommendedName>
    <alternativeName>
        <fullName evidence="6">16S rRNA m(4)C1402 methyltransferase</fullName>
    </alternativeName>
    <alternativeName>
        <fullName evidence="6">rRNA (cytosine-N(4)-)-methyltransferase RsmH</fullName>
    </alternativeName>
</protein>
<evidence type="ECO:0000256" key="2">
    <source>
        <dbReference type="ARBA" id="ARBA00022552"/>
    </source>
</evidence>
<dbReference type="InterPro" id="IPR029063">
    <property type="entry name" value="SAM-dependent_MTases_sf"/>
</dbReference>
<feature type="binding site" evidence="6">
    <location>
        <position position="114"/>
    </location>
    <ligand>
        <name>S-adenosyl-L-methionine</name>
        <dbReference type="ChEBI" id="CHEBI:59789"/>
    </ligand>
</feature>
<keyword evidence="4 6" id="KW-0808">Transferase</keyword>
<dbReference type="PANTHER" id="PTHR11265">
    <property type="entry name" value="S-ADENOSYL-METHYLTRANSFERASE MRAW"/>
    <property type="match status" value="1"/>
</dbReference>
<feature type="binding site" evidence="6">
    <location>
        <position position="107"/>
    </location>
    <ligand>
        <name>S-adenosyl-L-methionine</name>
        <dbReference type="ChEBI" id="CHEBI:59789"/>
    </ligand>
</feature>
<dbReference type="PANTHER" id="PTHR11265:SF0">
    <property type="entry name" value="12S RRNA N4-METHYLCYTIDINE METHYLTRANSFERASE"/>
    <property type="match status" value="1"/>
</dbReference>
<gene>
    <name evidence="6 7" type="primary">rsmH</name>
    <name evidence="7" type="ORF">MOX91_07740</name>
</gene>
<evidence type="ECO:0000313" key="8">
    <source>
        <dbReference type="Proteomes" id="UP001275932"/>
    </source>
</evidence>
<keyword evidence="5 6" id="KW-0949">S-adenosyl-L-methionine</keyword>
<dbReference type="RefSeq" id="WP_370397517.1">
    <property type="nucleotide sequence ID" value="NZ_JALBUT010000009.1"/>
</dbReference>
<evidence type="ECO:0000313" key="7">
    <source>
        <dbReference type="EMBL" id="MDX8416064.1"/>
    </source>
</evidence>
<evidence type="ECO:0000256" key="4">
    <source>
        <dbReference type="ARBA" id="ARBA00022679"/>
    </source>
</evidence>
<dbReference type="EC" id="2.1.1.199" evidence="6"/>
<sequence>MPSRCPESQDFPDKIGHEPVLKNESVALLAPKDGGAYIDCTFGGGGHSRAILESADCTLTAFDKDRDAAIRAREFAKDFPGRFQFIGESFSKLNELKTSGYVGILMDLGVSSFQLDEADRGFSLRKEGPIDMRMDVSSGITALELIERTPLFELEEIIRDYGEEPRYRKVAKALKDAAQNGELKTTIDLANLVEKVLGRNPRSKIHPATLTFQALRIAVNDELQEIEKALPAAFNLLSSGGVLAVISFHSLEDRIVKKFFKKMAGRPEDRFDNSFVQERVKLAEIITRKPITATDEEISKNPRSRSAKLRAIRKL</sequence>